<sequence length="663" mass="77658">MSSANKVFINNSQFEALFDLKPNVQISSIIENFKSGDQCFLECPLQFPVKPTNNITININNSKNTKGVLDFLFTDQPETFYTASTNFNQPVRLVNRIINIGNININNYYPNQKSNNENYAEDARESISRHHSSKDMANVGSPNDKYTFSPDYRFPPVIRNLDGVEKRLQSLFVPTVQEDSTVEEQEDTRRVSCFHPISHLRNNRSGKLYKRREEYKGYEADLSGSCEDSDVSCFIPMVNNEKDNSTKNDKGVEKVLHKSAKTEEKQKTLQHTKNEEHKTRSSEHDFAGRKLDEECSQEQPEEEKPVVPAPVSQNRAEMLFGPQQDERYATQNYKQYEENEVYEEQGEERRYISFSEYEEMLKGYGMGYSSIIQFDEFMNYGASVREDPHFSISPEEYEFESTFEESEYDRVKSQDESQSEEDEEVAEDEEDEEDEQAEQVEQPEQDEQPEEVAEVEQQEVEEDEQPEAEEQVPPQEIELEEVEAAHELESAAAEPSDGIQPEEVMQEETEEREASEVSRPPRQRRRMPEEPVVPKKRFKLTRYPEFMNYKTQEPMMTHIMKKFYWHFIPYPEDSVKAEDERPVSTVVKDDAYYARYMQELLHSCDPNKYDAVVPGQELDIDEVSKRFKAYQEPIWGRTEDREAVKDENKFNRGFKKMFKRTRT</sequence>
<organism evidence="2 3">
    <name type="scientific">Candida metapsilosis</name>
    <dbReference type="NCBI Taxonomy" id="273372"/>
    <lineage>
        <taxon>Eukaryota</taxon>
        <taxon>Fungi</taxon>
        <taxon>Dikarya</taxon>
        <taxon>Ascomycota</taxon>
        <taxon>Saccharomycotina</taxon>
        <taxon>Pichiomycetes</taxon>
        <taxon>Debaryomycetaceae</taxon>
        <taxon>Candida/Lodderomyces clade</taxon>
        <taxon>Candida</taxon>
    </lineage>
</organism>
<protein>
    <submittedName>
        <fullName evidence="2">Uncharacterized protein</fullName>
    </submittedName>
</protein>
<feature type="region of interest" description="Disordered" evidence="1">
    <location>
        <begin position="258"/>
        <end position="308"/>
    </location>
</feature>
<dbReference type="Proteomes" id="UP000669133">
    <property type="component" value="Unassembled WGS sequence"/>
</dbReference>
<proteinExistence type="predicted"/>
<evidence type="ECO:0000313" key="2">
    <source>
        <dbReference type="EMBL" id="KAG5417727.1"/>
    </source>
</evidence>
<keyword evidence="3" id="KW-1185">Reference proteome</keyword>
<evidence type="ECO:0000256" key="1">
    <source>
        <dbReference type="SAM" id="MobiDB-lite"/>
    </source>
</evidence>
<comment type="caution">
    <text evidence="2">The sequence shown here is derived from an EMBL/GenBank/DDBJ whole genome shotgun (WGS) entry which is preliminary data.</text>
</comment>
<reference evidence="2 3" key="1">
    <citation type="submission" date="2020-12" db="EMBL/GenBank/DDBJ databases">
        <title>Effect of drift, selection, and recombination on the evolution of hybrid genomes in Candida yeast pathogens.</title>
        <authorList>
            <person name="Mixao V."/>
            <person name="Ksiezopolska E."/>
            <person name="Saus E."/>
            <person name="Boekhout T."/>
            <person name="Gacser A."/>
            <person name="Gabaldon T."/>
        </authorList>
    </citation>
    <scope>NUCLEOTIDE SEQUENCE [LARGE SCALE GENOMIC DNA]</scope>
    <source>
        <strain evidence="2 3">BP57</strain>
    </source>
</reference>
<feature type="compositionally biased region" description="Acidic residues" evidence="1">
    <location>
        <begin position="395"/>
        <end position="407"/>
    </location>
</feature>
<gene>
    <name evidence="2" type="ORF">I9W82_005363</name>
</gene>
<name>A0A8H8DA20_9ASCO</name>
<dbReference type="GeneID" id="93653992"/>
<dbReference type="RefSeq" id="XP_067546843.1">
    <property type="nucleotide sequence ID" value="XM_067694532.1"/>
</dbReference>
<dbReference type="EMBL" id="JAEOAQ010000007">
    <property type="protein sequence ID" value="KAG5417727.1"/>
    <property type="molecule type" value="Genomic_DNA"/>
</dbReference>
<evidence type="ECO:0000313" key="3">
    <source>
        <dbReference type="Proteomes" id="UP000669133"/>
    </source>
</evidence>
<feature type="compositionally biased region" description="Basic and acidic residues" evidence="1">
    <location>
        <begin position="258"/>
        <end position="293"/>
    </location>
</feature>
<accession>A0A8H8DA20</accession>
<feature type="compositionally biased region" description="Acidic residues" evidence="1">
    <location>
        <begin position="504"/>
        <end position="513"/>
    </location>
</feature>
<feature type="region of interest" description="Disordered" evidence="1">
    <location>
        <begin position="389"/>
        <end position="531"/>
    </location>
</feature>
<dbReference type="AlphaFoldDB" id="A0A8H8DA20"/>
<feature type="compositionally biased region" description="Acidic residues" evidence="1">
    <location>
        <begin position="417"/>
        <end position="470"/>
    </location>
</feature>